<dbReference type="PANTHER" id="PTHR22946:SF0">
    <property type="entry name" value="DIENELACTONE HYDROLASE DOMAIN-CONTAINING PROTEIN"/>
    <property type="match status" value="1"/>
</dbReference>
<evidence type="ECO:0000313" key="3">
    <source>
        <dbReference type="WBParaSite" id="L893_g27595.t1"/>
    </source>
</evidence>
<evidence type="ECO:0000259" key="1">
    <source>
        <dbReference type="Pfam" id="PF01738"/>
    </source>
</evidence>
<dbReference type="InterPro" id="IPR050261">
    <property type="entry name" value="FrsA_esterase"/>
</dbReference>
<dbReference type="SUPFAM" id="SSF53474">
    <property type="entry name" value="alpha/beta-Hydrolases"/>
    <property type="match status" value="1"/>
</dbReference>
<dbReference type="Proteomes" id="UP000095287">
    <property type="component" value="Unplaced"/>
</dbReference>
<accession>A0A1I7ZLD7</accession>
<feature type="domain" description="Dienelactone hydrolase" evidence="1">
    <location>
        <begin position="16"/>
        <end position="116"/>
    </location>
</feature>
<proteinExistence type="predicted"/>
<dbReference type="InterPro" id="IPR029058">
    <property type="entry name" value="AB_hydrolase_fold"/>
</dbReference>
<dbReference type="InterPro" id="IPR002925">
    <property type="entry name" value="Dienelactn_hydro"/>
</dbReference>
<dbReference type="Pfam" id="PF01738">
    <property type="entry name" value="DLH"/>
    <property type="match status" value="1"/>
</dbReference>
<dbReference type="WBParaSite" id="L893_g27595.t1">
    <property type="protein sequence ID" value="L893_g27595.t1"/>
    <property type="gene ID" value="L893_g27595"/>
</dbReference>
<dbReference type="PANTHER" id="PTHR22946">
    <property type="entry name" value="DIENELACTONE HYDROLASE DOMAIN-CONTAINING PROTEIN-RELATED"/>
    <property type="match status" value="1"/>
</dbReference>
<dbReference type="Gene3D" id="3.40.50.1820">
    <property type="entry name" value="alpha/beta hydrolase"/>
    <property type="match status" value="1"/>
</dbReference>
<keyword evidence="2" id="KW-1185">Reference proteome</keyword>
<sequence length="135" mass="14966">MVVKSTVEYQIGENVFEGVLCVPENPKKEKLPAVLVLHAFYGCVEFEIKKAEKLAELGYVAFAADVYGKGKRGTNVQENFALLKPLIADRCGELQRRLKGAFDYVAALDNVDTQQVPVEHKVAIIHRTLSNPHLG</sequence>
<name>A0A1I7ZLD7_9BILA</name>
<dbReference type="GO" id="GO:0016787">
    <property type="term" value="F:hydrolase activity"/>
    <property type="evidence" value="ECO:0007669"/>
    <property type="project" value="InterPro"/>
</dbReference>
<evidence type="ECO:0000313" key="2">
    <source>
        <dbReference type="Proteomes" id="UP000095287"/>
    </source>
</evidence>
<protein>
    <submittedName>
        <fullName evidence="3">DLH domain-containing protein</fullName>
    </submittedName>
</protein>
<dbReference type="AlphaFoldDB" id="A0A1I7ZLD7"/>
<reference evidence="3" key="1">
    <citation type="submission" date="2016-11" db="UniProtKB">
        <authorList>
            <consortium name="WormBaseParasite"/>
        </authorList>
    </citation>
    <scope>IDENTIFICATION</scope>
</reference>
<organism evidence="2 3">
    <name type="scientific">Steinernema glaseri</name>
    <dbReference type="NCBI Taxonomy" id="37863"/>
    <lineage>
        <taxon>Eukaryota</taxon>
        <taxon>Metazoa</taxon>
        <taxon>Ecdysozoa</taxon>
        <taxon>Nematoda</taxon>
        <taxon>Chromadorea</taxon>
        <taxon>Rhabditida</taxon>
        <taxon>Tylenchina</taxon>
        <taxon>Panagrolaimomorpha</taxon>
        <taxon>Strongyloidoidea</taxon>
        <taxon>Steinernematidae</taxon>
        <taxon>Steinernema</taxon>
    </lineage>
</organism>